<proteinExistence type="predicted"/>
<protein>
    <recommendedName>
        <fullName evidence="3">CARDB domain-containing protein</fullName>
    </recommendedName>
</protein>
<keyword evidence="2" id="KW-1185">Reference proteome</keyword>
<reference evidence="1 2" key="1">
    <citation type="submission" date="2019-02" db="EMBL/GenBank/DDBJ databases">
        <title>Complete Genome Sequence and Methylome Analysis of free living Spirochaetas.</title>
        <authorList>
            <person name="Fomenkov A."/>
            <person name="Dubinina G."/>
            <person name="Leshcheva N."/>
            <person name="Mikheeva N."/>
            <person name="Grabovich M."/>
            <person name="Vincze T."/>
            <person name="Roberts R.J."/>
        </authorList>
    </citation>
    <scope>NUCLEOTIDE SEQUENCE [LARGE SCALE GENOMIC DNA]</scope>
    <source>
        <strain evidence="1 2">K2</strain>
    </source>
</reference>
<accession>A0A5C1QJG8</accession>
<dbReference type="InterPro" id="IPR013783">
    <property type="entry name" value="Ig-like_fold"/>
</dbReference>
<evidence type="ECO:0000313" key="2">
    <source>
        <dbReference type="Proteomes" id="UP000324209"/>
    </source>
</evidence>
<dbReference type="KEGG" id="ock:EXM22_01010"/>
<dbReference type="Proteomes" id="UP000324209">
    <property type="component" value="Chromosome"/>
</dbReference>
<dbReference type="AlphaFoldDB" id="A0A5C1QJG8"/>
<gene>
    <name evidence="1" type="ORF">EXM22_01010</name>
</gene>
<dbReference type="Gene3D" id="2.60.40.10">
    <property type="entry name" value="Immunoglobulins"/>
    <property type="match status" value="1"/>
</dbReference>
<name>A0A5C1QJG8_9SPIO</name>
<dbReference type="OrthoDB" id="423924at2"/>
<dbReference type="PROSITE" id="PS51257">
    <property type="entry name" value="PROKAR_LIPOPROTEIN"/>
    <property type="match status" value="1"/>
</dbReference>
<evidence type="ECO:0008006" key="3">
    <source>
        <dbReference type="Google" id="ProtNLM"/>
    </source>
</evidence>
<dbReference type="RefSeq" id="WP_149484719.1">
    <property type="nucleotide sequence ID" value="NZ_CP036150.1"/>
</dbReference>
<dbReference type="EMBL" id="CP036150">
    <property type="protein sequence ID" value="QEN06636.1"/>
    <property type="molecule type" value="Genomic_DNA"/>
</dbReference>
<sequence>MQKINLKAILIFQIVIIILAACVQATPFSEILDGPDGQVLSISPSEAQLLSSQSLTLEIEGGVPPYELTLSTALGGSGEKLTDNSYTAPSDKTGMVIVQVEDSYGATGQSLLTIVSPSVSLLTLSPSFISIYRGKKVTLEANGGTGEYSYSLEQSIGGTGESLINNLYTAPSDLGGTAIVKVTDSQLNTAETTINVATSSPALDDVNYNTVSVTTYESDYSGGSDFSGSFTFKNSGSDDGTQSISWIVYYSEDLIIGSGDTIVSQGSESPLEAYQDSLSIPFSGTWPYPDKNTDYNLIVSLSAEDDLYFSDNTGYITVPVEIVVMKNIDYLIEDTDEHTPPSNVGDETYIGFNIKNEGSADGTDQIFWGAYASEDENWDEEDTLITSATIEALLSGDYSDWLDFNLPWPELTGTYYLILKVLAEDEINKTNNYEIIGPFVVDS</sequence>
<evidence type="ECO:0000313" key="1">
    <source>
        <dbReference type="EMBL" id="QEN06636.1"/>
    </source>
</evidence>
<organism evidence="1 2">
    <name type="scientific">Oceanispirochaeta crateris</name>
    <dbReference type="NCBI Taxonomy" id="2518645"/>
    <lineage>
        <taxon>Bacteria</taxon>
        <taxon>Pseudomonadati</taxon>
        <taxon>Spirochaetota</taxon>
        <taxon>Spirochaetia</taxon>
        <taxon>Spirochaetales</taxon>
        <taxon>Spirochaetaceae</taxon>
        <taxon>Oceanispirochaeta</taxon>
    </lineage>
</organism>